<keyword evidence="1" id="KW-0413">Isomerase</keyword>
<protein>
    <submittedName>
        <fullName evidence="3">L-fucose isomerase and related protein-like protein</fullName>
    </submittedName>
</protein>
<organism evidence="3 4">
    <name type="scientific">Vulcanisaeta moutnovskia (strain 768-28)</name>
    <dbReference type="NCBI Taxonomy" id="985053"/>
    <lineage>
        <taxon>Archaea</taxon>
        <taxon>Thermoproteota</taxon>
        <taxon>Thermoprotei</taxon>
        <taxon>Thermoproteales</taxon>
        <taxon>Thermoproteaceae</taxon>
        <taxon>Vulcanisaeta</taxon>
    </lineage>
</organism>
<evidence type="ECO:0000313" key="4">
    <source>
        <dbReference type="Proteomes" id="UP000007485"/>
    </source>
</evidence>
<accession>F0QX75</accession>
<dbReference type="SUPFAM" id="SSF53743">
    <property type="entry name" value="FucI/AraA N-terminal and middle domains"/>
    <property type="match status" value="1"/>
</dbReference>
<dbReference type="GO" id="GO:0005996">
    <property type="term" value="P:monosaccharide metabolic process"/>
    <property type="evidence" value="ECO:0007669"/>
    <property type="project" value="InterPro"/>
</dbReference>
<dbReference type="GO" id="GO:0016861">
    <property type="term" value="F:intramolecular oxidoreductase activity, interconverting aldoses and ketoses"/>
    <property type="evidence" value="ECO:0007669"/>
    <property type="project" value="InterPro"/>
</dbReference>
<name>F0QX75_VULM7</name>
<proteinExistence type="predicted"/>
<dbReference type="GO" id="GO:0005737">
    <property type="term" value="C:cytoplasm"/>
    <property type="evidence" value="ECO:0007669"/>
    <property type="project" value="InterPro"/>
</dbReference>
<reference evidence="3 4" key="1">
    <citation type="journal article" date="2011" name="J. Bacteriol.">
        <title>Complete genome sequence of 'Vulcanisaeta moutnovskia' strain 768-28, a novel member of the hyperthermophilic crenarchaeal genus vulcanisaeta.</title>
        <authorList>
            <person name="Gumerov V.M."/>
            <person name="Mardanov A.V."/>
            <person name="Beletsky A.V."/>
            <person name="Prokofeva M.I."/>
            <person name="Bonch-Osmolovskaya E.A."/>
            <person name="Ravin N.V."/>
            <person name="Skryabin K.G."/>
        </authorList>
    </citation>
    <scope>NUCLEOTIDE SEQUENCE [LARGE SCALE GENOMIC DNA]</scope>
    <source>
        <strain evidence="3 4">768-28</strain>
    </source>
</reference>
<dbReference type="PANTHER" id="PTHR36120:SF1">
    <property type="entry name" value="L-FUCOSE ISOMERASE C-TERMINAL DOMAIN-CONTAINING PROTEIN"/>
    <property type="match status" value="1"/>
</dbReference>
<dbReference type="EMBL" id="CP002529">
    <property type="protein sequence ID" value="ADY02364.1"/>
    <property type="molecule type" value="Genomic_DNA"/>
</dbReference>
<dbReference type="STRING" id="985053.VMUT_2167"/>
<dbReference type="HOGENOM" id="CLU_629469_0_0_2"/>
<dbReference type="OrthoDB" id="25958at2157"/>
<evidence type="ECO:0000256" key="1">
    <source>
        <dbReference type="ARBA" id="ARBA00023235"/>
    </source>
</evidence>
<dbReference type="GeneID" id="10289819"/>
<dbReference type="RefSeq" id="WP_013605525.1">
    <property type="nucleotide sequence ID" value="NC_015151.1"/>
</dbReference>
<keyword evidence="4" id="KW-1185">Reference proteome</keyword>
<dbReference type="Proteomes" id="UP000007485">
    <property type="component" value="Chromosome"/>
</dbReference>
<evidence type="ECO:0000256" key="2">
    <source>
        <dbReference type="ARBA" id="ARBA00023277"/>
    </source>
</evidence>
<dbReference type="InterPro" id="IPR009015">
    <property type="entry name" value="Fucose_isomerase_N/cen_sf"/>
</dbReference>
<dbReference type="KEGG" id="vmo:VMUT_2167"/>
<evidence type="ECO:0000313" key="3">
    <source>
        <dbReference type="EMBL" id="ADY02364.1"/>
    </source>
</evidence>
<dbReference type="PANTHER" id="PTHR36120">
    <property type="entry name" value="FUCOSE ISOMERASE"/>
    <property type="match status" value="1"/>
</dbReference>
<keyword evidence="2" id="KW-0119">Carbohydrate metabolism</keyword>
<dbReference type="AlphaFoldDB" id="F0QX75"/>
<dbReference type="eggNOG" id="arCOG01772">
    <property type="taxonomic scope" value="Archaea"/>
</dbReference>
<sequence>MNPKIRIPVVFIDPVIGDLGGPSRSTKIIEDEKAVFLNALRLSYPHVEFLSYDIREPVDVQAFLNVEGNAVGYVVVTLNSLMGFIDPIIRSGKPVVVISEAYAGAGEYMLGVSKALSEGYPVIGVSTRNLASQAAINKVRYLVALARLRMSKVLFIVSPSLKSHLYWQFGPNTDMYSVFRLIQSITGVTPVLMDANEFRTRFFDRVSDDEADEWTNRWVKYAEAVYDDTMDETRNSAKLYVAMRNAVRELGVSAVAVDCIVLYNTGLLRAWPCLGYMQLWYDGIIPICEADPYAAVPILIAKYLLNRNGFVVNVGVDEERSEFIYHHYYAPTNPHGSDRPEVPYVITKAHLGTKHASVHVKLPTNEPVTVVGFNPEERLLTIHVSKAVNNEYAPQACATKLIGSGNVTNVVRNWRWRSGWHRVVIYGDFRRELEEFARLLELKVLHEDL</sequence>
<gene>
    <name evidence="3" type="ordered locus">VMUT_2167</name>
</gene>